<dbReference type="Proteomes" id="UP000245802">
    <property type="component" value="Chromosome"/>
</dbReference>
<dbReference type="Gene3D" id="3.90.70.10">
    <property type="entry name" value="Cysteine proteinases"/>
    <property type="match status" value="1"/>
</dbReference>
<dbReference type="KEGG" id="gog:C1280_35450"/>
<keyword evidence="1" id="KW-0812">Transmembrane</keyword>
<evidence type="ECO:0000256" key="1">
    <source>
        <dbReference type="SAM" id="Phobius"/>
    </source>
</evidence>
<keyword evidence="1" id="KW-1133">Transmembrane helix</keyword>
<name>A0A2Z3HIW9_9BACT</name>
<accession>A0A2Z3HIW9</accession>
<reference evidence="2 3" key="1">
    <citation type="submission" date="2018-01" db="EMBL/GenBank/DDBJ databases">
        <title>G. obscuriglobus.</title>
        <authorList>
            <person name="Franke J."/>
            <person name="Blomberg W."/>
            <person name="Selmecki A."/>
        </authorList>
    </citation>
    <scope>NUCLEOTIDE SEQUENCE [LARGE SCALE GENOMIC DNA]</scope>
    <source>
        <strain evidence="2 3">DSM 5831</strain>
    </source>
</reference>
<evidence type="ECO:0008006" key="4">
    <source>
        <dbReference type="Google" id="ProtNLM"/>
    </source>
</evidence>
<sequence length="387" mass="42076">MSNDAQLNPERRERLRRLAILALKIILPLVLGTGVGVQVAPERVREIEKRVEVPTPAPSERLDEFEKPTGWVRDPDVIERNLDQTKTLHFEQTPAGRAALGDDDVFLFRAVRKAAKLPDTAYPNVNQGSVGCCVGAATKHGCDTVQATAIAQGASFEWKPVSVEVVYAGSRIDVGKGQIRGDGSLGRWACEYVGRVGGIAPMERIGSTDLTTFSPARAREWGARGIPAEVSAVARQHPVKGAALVKSAADVKRAIAQGYPVVVCSDVGFDNRDGSVGTRDAQGFCTPRGTWPHAMCFIAWRNGSRPGVLCLNSWGDSAHGGPVWPEDQPRAAFWIDEAVADRMVRQGDSFALSDVQGFPARRVPIDWIIRTQERHRAPALDTFALAW</sequence>
<evidence type="ECO:0000313" key="3">
    <source>
        <dbReference type="Proteomes" id="UP000245802"/>
    </source>
</evidence>
<feature type="transmembrane region" description="Helical" evidence="1">
    <location>
        <begin position="21"/>
        <end position="40"/>
    </location>
</feature>
<dbReference type="SUPFAM" id="SSF54001">
    <property type="entry name" value="Cysteine proteinases"/>
    <property type="match status" value="1"/>
</dbReference>
<keyword evidence="3" id="KW-1185">Reference proteome</keyword>
<proteinExistence type="predicted"/>
<dbReference type="AlphaFoldDB" id="A0A2Z3HIW9"/>
<dbReference type="EMBL" id="CP025958">
    <property type="protein sequence ID" value="AWM41774.1"/>
    <property type="molecule type" value="Genomic_DNA"/>
</dbReference>
<dbReference type="InterPro" id="IPR038765">
    <property type="entry name" value="Papain-like_cys_pep_sf"/>
</dbReference>
<gene>
    <name evidence="2" type="ORF">C1280_35450</name>
</gene>
<dbReference type="RefSeq" id="WP_010038341.1">
    <property type="nucleotide sequence ID" value="NZ_CP025958.1"/>
</dbReference>
<dbReference type="OrthoDB" id="241975at2"/>
<keyword evidence="1" id="KW-0472">Membrane</keyword>
<organism evidence="2 3">
    <name type="scientific">Gemmata obscuriglobus</name>
    <dbReference type="NCBI Taxonomy" id="114"/>
    <lineage>
        <taxon>Bacteria</taxon>
        <taxon>Pseudomonadati</taxon>
        <taxon>Planctomycetota</taxon>
        <taxon>Planctomycetia</taxon>
        <taxon>Gemmatales</taxon>
        <taxon>Gemmataceae</taxon>
        <taxon>Gemmata</taxon>
    </lineage>
</organism>
<evidence type="ECO:0000313" key="2">
    <source>
        <dbReference type="EMBL" id="AWM41774.1"/>
    </source>
</evidence>
<protein>
    <recommendedName>
        <fullName evidence="4">Peptidase C1A papain C-terminal domain-containing protein</fullName>
    </recommendedName>
</protein>